<feature type="region of interest" description="Disordered" evidence="1">
    <location>
        <begin position="1"/>
        <end position="72"/>
    </location>
</feature>
<dbReference type="InterPro" id="IPR013898">
    <property type="entry name" value="Atg43"/>
</dbReference>
<feature type="compositionally biased region" description="Basic and acidic residues" evidence="1">
    <location>
        <begin position="33"/>
        <end position="53"/>
    </location>
</feature>
<keyword evidence="3" id="KW-1185">Reference proteome</keyword>
<dbReference type="PANTHER" id="PTHR38699:SF1">
    <property type="entry name" value="MITOPHAGY RECEPTOR ATG43"/>
    <property type="match status" value="1"/>
</dbReference>
<evidence type="ECO:0000256" key="1">
    <source>
        <dbReference type="SAM" id="MobiDB-lite"/>
    </source>
</evidence>
<dbReference type="GO" id="GO:0000423">
    <property type="term" value="P:mitophagy"/>
    <property type="evidence" value="ECO:0007669"/>
    <property type="project" value="InterPro"/>
</dbReference>
<dbReference type="EMBL" id="JPKY01000218">
    <property type="protein sequence ID" value="KFH40385.1"/>
    <property type="molecule type" value="Genomic_DNA"/>
</dbReference>
<evidence type="ECO:0000313" key="3">
    <source>
        <dbReference type="Proteomes" id="UP000029964"/>
    </source>
</evidence>
<protein>
    <recommendedName>
        <fullName evidence="4">DUF1770-domain-containing protein</fullName>
    </recommendedName>
</protein>
<name>A0A086STF3_HAPC1</name>
<dbReference type="STRING" id="857340.A0A086STF3"/>
<gene>
    <name evidence="2" type="ORF">ACRE_089540</name>
</gene>
<dbReference type="Proteomes" id="UP000029964">
    <property type="component" value="Unassembled WGS sequence"/>
</dbReference>
<comment type="caution">
    <text evidence="2">The sequence shown here is derived from an EMBL/GenBank/DDBJ whole genome shotgun (WGS) entry which is preliminary data.</text>
</comment>
<dbReference type="Pfam" id="PF08589">
    <property type="entry name" value="ATG43"/>
    <property type="match status" value="1"/>
</dbReference>
<dbReference type="AlphaFoldDB" id="A0A086STF3"/>
<dbReference type="PANTHER" id="PTHR38699">
    <property type="entry name" value="CHROMOSOME 1, WHOLE GENOME SHOTGUN SEQUENCE"/>
    <property type="match status" value="1"/>
</dbReference>
<dbReference type="OrthoDB" id="2430343at2759"/>
<proteinExistence type="predicted"/>
<sequence length="164" mass="18939">MSSSIPTQIAEAIQTSHIDRHPDPLFDNAPETAAEKREPVSLRGASTRDRDDIDSSDDDEDIPYSVLRPATRSQKLPPLPDLRFEQSYLHSISAADTWWKVALITARDQVVMPLAQGLIYNLLLCGWQHWNRHARLHGNTMGARFRRWWYGVNNWKIPEQRGRR</sequence>
<organism evidence="2 3">
    <name type="scientific">Hapsidospora chrysogenum (strain ATCC 11550 / CBS 779.69 / DSM 880 / IAM 14645 / JCM 23072 / IMI 49137)</name>
    <name type="common">Acremonium chrysogenum</name>
    <dbReference type="NCBI Taxonomy" id="857340"/>
    <lineage>
        <taxon>Eukaryota</taxon>
        <taxon>Fungi</taxon>
        <taxon>Dikarya</taxon>
        <taxon>Ascomycota</taxon>
        <taxon>Pezizomycotina</taxon>
        <taxon>Sordariomycetes</taxon>
        <taxon>Hypocreomycetidae</taxon>
        <taxon>Hypocreales</taxon>
        <taxon>Bionectriaceae</taxon>
        <taxon>Hapsidospora</taxon>
    </lineage>
</organism>
<accession>A0A086STF3</accession>
<reference evidence="3" key="1">
    <citation type="journal article" date="2014" name="Genome Announc.">
        <title>Genome sequence and annotation of Acremonium chrysogenum, producer of the beta-lactam antibiotic cephalosporin C.</title>
        <authorList>
            <person name="Terfehr D."/>
            <person name="Dahlmann T.A."/>
            <person name="Specht T."/>
            <person name="Zadra I."/>
            <person name="Kuernsteiner H."/>
            <person name="Kueck U."/>
        </authorList>
    </citation>
    <scope>NUCLEOTIDE SEQUENCE [LARGE SCALE GENOMIC DNA]</scope>
    <source>
        <strain evidence="3">ATCC 11550 / CBS 779.69 / DSM 880 / IAM 14645 / JCM 23072 / IMI 49137</strain>
    </source>
</reference>
<evidence type="ECO:0008006" key="4">
    <source>
        <dbReference type="Google" id="ProtNLM"/>
    </source>
</evidence>
<dbReference type="HOGENOM" id="CLU_101474_0_0_1"/>
<evidence type="ECO:0000313" key="2">
    <source>
        <dbReference type="EMBL" id="KFH40385.1"/>
    </source>
</evidence>
<dbReference type="GO" id="GO:0140580">
    <property type="term" value="F:mitochondrion autophagosome adaptor activity"/>
    <property type="evidence" value="ECO:0007669"/>
    <property type="project" value="InterPro"/>
</dbReference>